<evidence type="ECO:0000256" key="1">
    <source>
        <dbReference type="SAM" id="Coils"/>
    </source>
</evidence>
<feature type="coiled-coil region" evidence="1">
    <location>
        <begin position="198"/>
        <end position="322"/>
    </location>
</feature>
<dbReference type="PANTHER" id="PTHR32114">
    <property type="entry name" value="ABC TRANSPORTER ABCH.3"/>
    <property type="match status" value="1"/>
</dbReference>
<proteinExistence type="predicted"/>
<dbReference type="Pfam" id="PF13558">
    <property type="entry name" value="SbcC_Walker_B"/>
    <property type="match status" value="1"/>
</dbReference>
<sequence>MSAKQIELDRVVAELNITQSNGVNLKGEIDSLTRHIDDTDKRVIWLENEQTTLSQLWQKTAITISYSDPIANNQALNTYALEFETKRNKLSDFTVQFRHVEDQLFKARESVSQSEQAHHQLDSLVKLHQQQVEHEQKTRDEAQRQLEKIDSETEQQRRSLISHISDCGYVIEPQTDLFSWIEFKQEDFTKWQTNELRFNESQKELAALQSNLAVHQNRLSDIEQILAVENKQLSVQERKLNDLVDKRQEIFGERVVEQERQRSLHALAQSEQELANAQKNFQQVQQEQKAIEGELKIINANLQAAKEQAEKQQEQWNALLEQSQFSSTQAFELALLDHEERTRLTEMKQTLAMALERAQAILDSTNKQCEILLSDKQGQEYQKADKTEVEQRLVELKELIRQVTKREGELANELQSDQRRRQEQQALFDEIEKQTASYEDIQYLHSLIGSSSGDKFRKFAQGLTLDNLVYLANRQLSRLHGRYQLQRSKGEGLELSVVDTWQGDVVRDTKTLSGGESFLVSLALALGLSDLVSHKTSIDSLFLDEGFGTLDAETLDLALDALDSLNASGKMIGVISHVEAMKERIPVQLKVSKKSGLGISELDSTYRL</sequence>
<dbReference type="SUPFAM" id="SSF52540">
    <property type="entry name" value="P-loop containing nucleoside triphosphate hydrolases"/>
    <property type="match status" value="1"/>
</dbReference>
<protein>
    <submittedName>
        <fullName evidence="3">SbcC/MukB-like Walker B domain-containing protein</fullName>
    </submittedName>
</protein>
<feature type="coiled-coil region" evidence="1">
    <location>
        <begin position="386"/>
        <end position="434"/>
    </location>
</feature>
<dbReference type="InterPro" id="IPR027417">
    <property type="entry name" value="P-loop_NTPase"/>
</dbReference>
<dbReference type="Gene3D" id="3.40.50.300">
    <property type="entry name" value="P-loop containing nucleotide triphosphate hydrolases"/>
    <property type="match status" value="1"/>
</dbReference>
<accession>A0ABT4YXP3</accession>
<evidence type="ECO:0000313" key="3">
    <source>
        <dbReference type="EMBL" id="MDB1125743.1"/>
    </source>
</evidence>
<keyword evidence="4" id="KW-1185">Reference proteome</keyword>
<dbReference type="Proteomes" id="UP001210678">
    <property type="component" value="Unassembled WGS sequence"/>
</dbReference>
<keyword evidence="1" id="KW-0175">Coiled coil</keyword>
<evidence type="ECO:0000256" key="2">
    <source>
        <dbReference type="SAM" id="MobiDB-lite"/>
    </source>
</evidence>
<dbReference type="EMBL" id="JAQLOI010000003">
    <property type="protein sequence ID" value="MDB1125743.1"/>
    <property type="molecule type" value="Genomic_DNA"/>
</dbReference>
<organism evidence="3 4">
    <name type="scientific">Vibrio algarum</name>
    <dbReference type="NCBI Taxonomy" id="3020714"/>
    <lineage>
        <taxon>Bacteria</taxon>
        <taxon>Pseudomonadati</taxon>
        <taxon>Pseudomonadota</taxon>
        <taxon>Gammaproteobacteria</taxon>
        <taxon>Vibrionales</taxon>
        <taxon>Vibrionaceae</taxon>
        <taxon>Vibrio</taxon>
    </lineage>
</organism>
<gene>
    <name evidence="3" type="ORF">PGX00_19605</name>
</gene>
<feature type="region of interest" description="Disordered" evidence="2">
    <location>
        <begin position="130"/>
        <end position="152"/>
    </location>
</feature>
<name>A0ABT4YXP3_9VIBR</name>
<dbReference type="PANTHER" id="PTHR32114:SF2">
    <property type="entry name" value="ABC TRANSPORTER ABCH.3"/>
    <property type="match status" value="1"/>
</dbReference>
<feature type="compositionally biased region" description="Basic and acidic residues" evidence="2">
    <location>
        <begin position="131"/>
        <end position="152"/>
    </location>
</feature>
<comment type="caution">
    <text evidence="3">The sequence shown here is derived from an EMBL/GenBank/DDBJ whole genome shotgun (WGS) entry which is preliminary data.</text>
</comment>
<evidence type="ECO:0000313" key="4">
    <source>
        <dbReference type="Proteomes" id="UP001210678"/>
    </source>
</evidence>
<reference evidence="3 4" key="1">
    <citation type="submission" date="2023-01" db="EMBL/GenBank/DDBJ databases">
        <title>Vibrio sp. KJ40-1 sp.nov, isolated from marine algae.</title>
        <authorList>
            <person name="Butt M."/>
            <person name="Kim J.M.J."/>
            <person name="Jeon C.O.C."/>
        </authorList>
    </citation>
    <scope>NUCLEOTIDE SEQUENCE [LARGE SCALE GENOMIC DNA]</scope>
    <source>
        <strain evidence="3 4">KJ40-1</strain>
    </source>
</reference>